<feature type="region of interest" description="Disordered" evidence="13">
    <location>
        <begin position="49"/>
        <end position="75"/>
    </location>
</feature>
<keyword evidence="3 12" id="KW-0808">Transferase</keyword>
<dbReference type="PANTHER" id="PTHR12998:SF0">
    <property type="entry name" value="TRNA:M(4)X MODIFICATION ENZYME TRM13 HOMOLOG"/>
    <property type="match status" value="1"/>
</dbReference>
<feature type="domain" description="CHHC U11-48K-type" evidence="14">
    <location>
        <begin position="70"/>
        <end position="97"/>
    </location>
</feature>
<sequence length="433" mass="48828">MADPRAAENEPECKKMKHSSSGELVRCKYFVQRKKRLCKMTVGAGKEYCGEHEPTTGNKSEAPGEATTDRIPCPLDPKHTVSAAKLEKHLKICNARPPAEQKPYIVPGINCTSDDEDDGGPVVEGEKLSDIPVEQLQSLIAKVNLIYQTAEPMIKEQSPRHEILTQELTVEHYGPQTLKHLIQSSALLGLLEQHAFLQNDTAFVEFGAGKGQVSYWLARIVETQLQNSKVLLVDRASHRHKKDNKIETRDIVQRVRADIADLELMRVDLLGTCRQLAGIGKHLCGSATDLALRCLVRSRRANGATRVKGCLFALCCHHRCEWRTFAGKQFLREHGLGRVDFERIMRMVSWAVCGTGRSRERTEPEDSEKRDRCGLTRLEREAIGRRCKRLLDIARAKYMERHGYEAHLKYYVPSDVTLENVALVCVERPPDSS</sequence>
<evidence type="ECO:0000259" key="14">
    <source>
        <dbReference type="PROSITE" id="PS51800"/>
    </source>
</evidence>
<evidence type="ECO:0000256" key="13">
    <source>
        <dbReference type="SAM" id="MobiDB-lite"/>
    </source>
</evidence>
<evidence type="ECO:0000256" key="6">
    <source>
        <dbReference type="ARBA" id="ARBA00022723"/>
    </source>
</evidence>
<feature type="compositionally biased region" description="Basic and acidic residues" evidence="13">
    <location>
        <begin position="1"/>
        <end position="14"/>
    </location>
</feature>
<dbReference type="Pfam" id="PF11722">
    <property type="entry name" value="zf-TRM13_CCCH"/>
    <property type="match status" value="1"/>
</dbReference>
<dbReference type="InterPro" id="IPR021721">
    <property type="entry name" value="Znf_CCCH-type_TRM13"/>
</dbReference>
<evidence type="ECO:0000256" key="8">
    <source>
        <dbReference type="ARBA" id="ARBA00022833"/>
    </source>
</evidence>
<dbReference type="STRING" id="69004.A0A182QDB4"/>
<keyword evidence="6 12" id="KW-0479">Metal-binding</keyword>
<reference evidence="15" key="2">
    <citation type="submission" date="2020-05" db="UniProtKB">
        <authorList>
            <consortium name="EnsemblMetazoa"/>
        </authorList>
    </citation>
    <scope>IDENTIFICATION</scope>
    <source>
        <strain evidence="15">FAR1</strain>
    </source>
</reference>
<keyword evidence="16" id="KW-1185">Reference proteome</keyword>
<protein>
    <recommendedName>
        <fullName evidence="12">tRNA:m(4)X modification enzyme TRM13</fullName>
        <ecNumber evidence="12">2.1.1.225</ecNumber>
    </recommendedName>
</protein>
<name>A0A182QDB4_9DIPT</name>
<comment type="catalytic activity">
    <reaction evidence="9 12">
        <text>cytidine(4) in tRNA(Pro) + S-adenosyl-L-methionine = 2'-O-methylcytidine(4) in tRNA(Pro) + S-adenosyl-L-homocysteine + H(+)</text>
        <dbReference type="Rhea" id="RHEA:32767"/>
        <dbReference type="Rhea" id="RHEA-COMP:10397"/>
        <dbReference type="Rhea" id="RHEA-COMP:10398"/>
        <dbReference type="ChEBI" id="CHEBI:15378"/>
        <dbReference type="ChEBI" id="CHEBI:57856"/>
        <dbReference type="ChEBI" id="CHEBI:59789"/>
        <dbReference type="ChEBI" id="CHEBI:74495"/>
        <dbReference type="ChEBI" id="CHEBI:82748"/>
        <dbReference type="EC" id="2.1.1.225"/>
    </reaction>
</comment>
<evidence type="ECO:0000256" key="3">
    <source>
        <dbReference type="ARBA" id="ARBA00022679"/>
    </source>
</evidence>
<comment type="function">
    <text evidence="12">tRNA methylase which 2'-O-methylates cytidine(4) in tRNA(Pro) and tRNA(Gly)(GCC), and adenosine(4) in tRNA(His).</text>
</comment>
<keyword evidence="2 12" id="KW-0489">Methyltransferase</keyword>
<proteinExistence type="inferred from homology"/>
<feature type="region of interest" description="Disordered" evidence="13">
    <location>
        <begin position="1"/>
        <end position="21"/>
    </location>
</feature>
<evidence type="ECO:0000256" key="9">
    <source>
        <dbReference type="ARBA" id="ARBA00048165"/>
    </source>
</evidence>
<evidence type="ECO:0000256" key="2">
    <source>
        <dbReference type="ARBA" id="ARBA00022603"/>
    </source>
</evidence>
<evidence type="ECO:0000256" key="7">
    <source>
        <dbReference type="ARBA" id="ARBA00022771"/>
    </source>
</evidence>
<dbReference type="Pfam" id="PF05206">
    <property type="entry name" value="TRM13"/>
    <property type="match status" value="1"/>
</dbReference>
<dbReference type="InterPro" id="IPR022776">
    <property type="entry name" value="TRM13/UPF0224_CHHC_Znf_dom"/>
</dbReference>
<dbReference type="EnsemblMetazoa" id="AFAF007885-RA">
    <property type="protein sequence ID" value="AFAF007885-PA"/>
    <property type="gene ID" value="AFAF007885"/>
</dbReference>
<keyword evidence="7 12" id="KW-0863">Zinc-finger</keyword>
<dbReference type="Pfam" id="PF05253">
    <property type="entry name" value="zf-U11-48K"/>
    <property type="match status" value="1"/>
</dbReference>
<dbReference type="GO" id="GO:0106050">
    <property type="term" value="F:tRNA 2'-O-methyltransferase activity"/>
    <property type="evidence" value="ECO:0007669"/>
    <property type="project" value="UniProtKB-UniRule"/>
</dbReference>
<evidence type="ECO:0000256" key="10">
    <source>
        <dbReference type="ARBA" id="ARBA00048635"/>
    </source>
</evidence>
<keyword evidence="4 12" id="KW-0949">S-adenosyl-L-methionine</keyword>
<evidence type="ECO:0000256" key="11">
    <source>
        <dbReference type="ARBA" id="ARBA00049393"/>
    </source>
</evidence>
<reference evidence="16" key="1">
    <citation type="submission" date="2014-01" db="EMBL/GenBank/DDBJ databases">
        <title>The Genome Sequence of Anopheles farauti FAR1 (V2).</title>
        <authorList>
            <consortium name="The Broad Institute Genomics Platform"/>
            <person name="Neafsey D.E."/>
            <person name="Besansky N."/>
            <person name="Howell P."/>
            <person name="Walton C."/>
            <person name="Young S.K."/>
            <person name="Zeng Q."/>
            <person name="Gargeya S."/>
            <person name="Fitzgerald M."/>
            <person name="Haas B."/>
            <person name="Abouelleil A."/>
            <person name="Allen A.W."/>
            <person name="Alvarado L."/>
            <person name="Arachchi H.M."/>
            <person name="Berlin A.M."/>
            <person name="Chapman S.B."/>
            <person name="Gainer-Dewar J."/>
            <person name="Goldberg J."/>
            <person name="Griggs A."/>
            <person name="Gujja S."/>
            <person name="Hansen M."/>
            <person name="Howarth C."/>
            <person name="Imamovic A."/>
            <person name="Ireland A."/>
            <person name="Larimer J."/>
            <person name="McCowan C."/>
            <person name="Murphy C."/>
            <person name="Pearson M."/>
            <person name="Poon T.W."/>
            <person name="Priest M."/>
            <person name="Roberts A."/>
            <person name="Saif S."/>
            <person name="Shea T."/>
            <person name="Sisk P."/>
            <person name="Sykes S."/>
            <person name="Wortman J."/>
            <person name="Nusbaum C."/>
            <person name="Birren B."/>
        </authorList>
    </citation>
    <scope>NUCLEOTIDE SEQUENCE [LARGE SCALE GENOMIC DNA]</scope>
    <source>
        <strain evidence="16">FAR1</strain>
    </source>
</reference>
<dbReference type="EC" id="2.1.1.225" evidence="12"/>
<dbReference type="EMBL" id="AXCN02001335">
    <property type="status" value="NOT_ANNOTATED_CDS"/>
    <property type="molecule type" value="Genomic_DNA"/>
</dbReference>
<comment type="similarity">
    <text evidence="1 12">Belongs to the methyltransferase TRM13 family.</text>
</comment>
<dbReference type="GO" id="GO:0008270">
    <property type="term" value="F:zinc ion binding"/>
    <property type="evidence" value="ECO:0007669"/>
    <property type="project" value="UniProtKB-KW"/>
</dbReference>
<evidence type="ECO:0000256" key="12">
    <source>
        <dbReference type="RuleBase" id="RU367103"/>
    </source>
</evidence>
<evidence type="ECO:0000256" key="5">
    <source>
        <dbReference type="ARBA" id="ARBA00022694"/>
    </source>
</evidence>
<organism evidence="15 16">
    <name type="scientific">Anopheles farauti</name>
    <dbReference type="NCBI Taxonomy" id="69004"/>
    <lineage>
        <taxon>Eukaryota</taxon>
        <taxon>Metazoa</taxon>
        <taxon>Ecdysozoa</taxon>
        <taxon>Arthropoda</taxon>
        <taxon>Hexapoda</taxon>
        <taxon>Insecta</taxon>
        <taxon>Pterygota</taxon>
        <taxon>Neoptera</taxon>
        <taxon>Endopterygota</taxon>
        <taxon>Diptera</taxon>
        <taxon>Nematocera</taxon>
        <taxon>Culicoidea</taxon>
        <taxon>Culicidae</taxon>
        <taxon>Anophelinae</taxon>
        <taxon>Anopheles</taxon>
    </lineage>
</organism>
<dbReference type="GO" id="GO:0030488">
    <property type="term" value="P:tRNA methylation"/>
    <property type="evidence" value="ECO:0007669"/>
    <property type="project" value="InterPro"/>
</dbReference>
<accession>A0A182QDB4</accession>
<dbReference type="VEuPathDB" id="VectorBase:AFAF007885"/>
<evidence type="ECO:0000256" key="1">
    <source>
        <dbReference type="ARBA" id="ARBA00005265"/>
    </source>
</evidence>
<dbReference type="AlphaFoldDB" id="A0A182QDB4"/>
<comment type="catalytic activity">
    <reaction evidence="11 12">
        <text>adenosine(4) in tRNA(His) + S-adenosyl-L-methionine = 2'-O-methyladenosine(4) in tRNA(His) + S-adenosyl-L-homocysteine + H(+)</text>
        <dbReference type="Rhea" id="RHEA:43196"/>
        <dbReference type="Rhea" id="RHEA-COMP:10401"/>
        <dbReference type="Rhea" id="RHEA-COMP:10402"/>
        <dbReference type="ChEBI" id="CHEBI:15378"/>
        <dbReference type="ChEBI" id="CHEBI:57856"/>
        <dbReference type="ChEBI" id="CHEBI:59789"/>
        <dbReference type="ChEBI" id="CHEBI:74411"/>
        <dbReference type="ChEBI" id="CHEBI:74477"/>
        <dbReference type="EC" id="2.1.1.225"/>
    </reaction>
</comment>
<dbReference type="InterPro" id="IPR007871">
    <property type="entry name" value="Methyltransferase_TRM13"/>
</dbReference>
<dbReference type="PANTHER" id="PTHR12998">
    <property type="entry name" value="TRNA:M(4)X MODIFICATION ENZYME TRM13 HOMOLOG"/>
    <property type="match status" value="1"/>
</dbReference>
<comment type="catalytic activity">
    <reaction evidence="10 12">
        <text>cytidine(4) in tRNA(Gly)(GCC) + S-adenosyl-L-methionine = 2'-O-methylcytidine(4) in tRNA(Gly)(GCC) + S-adenosyl-L-homocysteine + H(+)</text>
        <dbReference type="Rhea" id="RHEA:43192"/>
        <dbReference type="Rhea" id="RHEA-COMP:10399"/>
        <dbReference type="Rhea" id="RHEA-COMP:10400"/>
        <dbReference type="ChEBI" id="CHEBI:15378"/>
        <dbReference type="ChEBI" id="CHEBI:57856"/>
        <dbReference type="ChEBI" id="CHEBI:59789"/>
        <dbReference type="ChEBI" id="CHEBI:74495"/>
        <dbReference type="ChEBI" id="CHEBI:82748"/>
        <dbReference type="EC" id="2.1.1.225"/>
    </reaction>
</comment>
<keyword evidence="5 12" id="KW-0819">tRNA processing</keyword>
<evidence type="ECO:0000256" key="4">
    <source>
        <dbReference type="ARBA" id="ARBA00022691"/>
    </source>
</evidence>
<dbReference type="PROSITE" id="PS51800">
    <property type="entry name" value="ZF_CHHC_U11_48K"/>
    <property type="match status" value="1"/>
</dbReference>
<keyword evidence="8 12" id="KW-0862">Zinc</keyword>
<dbReference type="InterPro" id="IPR039044">
    <property type="entry name" value="Trm13"/>
</dbReference>
<evidence type="ECO:0000313" key="16">
    <source>
        <dbReference type="Proteomes" id="UP000075886"/>
    </source>
</evidence>
<evidence type="ECO:0000313" key="15">
    <source>
        <dbReference type="EnsemblMetazoa" id="AFAF007885-PA"/>
    </source>
</evidence>
<dbReference type="Proteomes" id="UP000075886">
    <property type="component" value="Unassembled WGS sequence"/>
</dbReference>